<evidence type="ECO:0000313" key="1">
    <source>
        <dbReference type="EMBL" id="SKC66738.1"/>
    </source>
</evidence>
<dbReference type="STRING" id="688867.SAMN05660236_2568"/>
<evidence type="ECO:0000313" key="2">
    <source>
        <dbReference type="Proteomes" id="UP000190961"/>
    </source>
</evidence>
<proteinExistence type="predicted"/>
<protein>
    <submittedName>
        <fullName evidence="1">Uncharacterized protein</fullName>
    </submittedName>
</protein>
<name>A0A1T5KU35_9BACT</name>
<keyword evidence="2" id="KW-1185">Reference proteome</keyword>
<reference evidence="1 2" key="1">
    <citation type="submission" date="2017-02" db="EMBL/GenBank/DDBJ databases">
        <authorList>
            <person name="Peterson S.W."/>
        </authorList>
    </citation>
    <scope>NUCLEOTIDE SEQUENCE [LARGE SCALE GENOMIC DNA]</scope>
    <source>
        <strain evidence="1 2">DSM 25262</strain>
    </source>
</reference>
<gene>
    <name evidence="1" type="ORF">SAMN05660236_2568</name>
</gene>
<dbReference type="AlphaFoldDB" id="A0A1T5KU35"/>
<sequence>MKLFCAFLLTLSLITEDVPFKAKEEFEVNLDFKFKTRVKETSLVYASNTNASTGPLPYLEVNLKVLRLISGEVKVRIINHRGENIYTRKVAEGDIINLDLGYTDDIKGRVTNHEYKVLFLSQDKKPINHILIYFEEDGTYFINAEKRGKV</sequence>
<dbReference type="RefSeq" id="WP_079687008.1">
    <property type="nucleotide sequence ID" value="NZ_FUZU01000001.1"/>
</dbReference>
<dbReference type="Proteomes" id="UP000190961">
    <property type="component" value="Unassembled WGS sequence"/>
</dbReference>
<dbReference type="OrthoDB" id="979631at2"/>
<accession>A0A1T5KU35</accession>
<dbReference type="EMBL" id="FUZU01000001">
    <property type="protein sequence ID" value="SKC66738.1"/>
    <property type="molecule type" value="Genomic_DNA"/>
</dbReference>
<organism evidence="1 2">
    <name type="scientific">Ohtaekwangia koreensis</name>
    <dbReference type="NCBI Taxonomy" id="688867"/>
    <lineage>
        <taxon>Bacteria</taxon>
        <taxon>Pseudomonadati</taxon>
        <taxon>Bacteroidota</taxon>
        <taxon>Cytophagia</taxon>
        <taxon>Cytophagales</taxon>
        <taxon>Fulvivirgaceae</taxon>
        <taxon>Ohtaekwangia</taxon>
    </lineage>
</organism>